<accession>A0AAE3J537</accession>
<dbReference type="RefSeq" id="WP_178046597.1">
    <property type="nucleotide sequence ID" value="NZ_JAJEPR010000001.1"/>
</dbReference>
<evidence type="ECO:0000313" key="3">
    <source>
        <dbReference type="Proteomes" id="UP001197875"/>
    </source>
</evidence>
<dbReference type="Proteomes" id="UP001197875">
    <property type="component" value="Unassembled WGS sequence"/>
</dbReference>
<feature type="transmembrane region" description="Helical" evidence="1">
    <location>
        <begin position="48"/>
        <end position="74"/>
    </location>
</feature>
<name>A0AAE3J537_9FIRM</name>
<feature type="transmembrane region" description="Helical" evidence="1">
    <location>
        <begin position="9"/>
        <end position="28"/>
    </location>
</feature>
<keyword evidence="1" id="KW-0472">Membrane</keyword>
<sequence>MPQNKRESLIFTVMMCFFMVFFMSIYNVACHHGALNLEIVKDAWIGFPIAYCFAMCCDWFLVSGLAKGFAFRFLVKPESEPFKKAIAVSCCMVVPMVIIMSFYGAMEAIVSGGAGWNQLLLIWITNIPRNFIMALPLQLLIAGPFIRGLFRKLFPEGTVLA</sequence>
<dbReference type="InterPro" id="IPR021529">
    <property type="entry name" value="DUF2798"/>
</dbReference>
<organism evidence="2 3">
    <name type="scientific">Fusicatenibacter faecihominis</name>
    <dbReference type="NCBI Taxonomy" id="2881276"/>
    <lineage>
        <taxon>Bacteria</taxon>
        <taxon>Bacillati</taxon>
        <taxon>Bacillota</taxon>
        <taxon>Clostridia</taxon>
        <taxon>Lachnospirales</taxon>
        <taxon>Lachnospiraceae</taxon>
        <taxon>Fusicatenibacter</taxon>
    </lineage>
</organism>
<dbReference type="Pfam" id="PF11391">
    <property type="entry name" value="DUF2798"/>
    <property type="match status" value="2"/>
</dbReference>
<gene>
    <name evidence="2" type="ORF">LKD71_00800</name>
</gene>
<keyword evidence="1" id="KW-0812">Transmembrane</keyword>
<feature type="transmembrane region" description="Helical" evidence="1">
    <location>
        <begin position="130"/>
        <end position="150"/>
    </location>
</feature>
<feature type="transmembrane region" description="Helical" evidence="1">
    <location>
        <begin position="86"/>
        <end position="110"/>
    </location>
</feature>
<keyword evidence="1" id="KW-1133">Transmembrane helix</keyword>
<reference evidence="2 3" key="1">
    <citation type="submission" date="2021-10" db="EMBL/GenBank/DDBJ databases">
        <title>Anaerobic single-cell dispensing facilitates the cultivation of human gut bacteria.</title>
        <authorList>
            <person name="Afrizal A."/>
        </authorList>
    </citation>
    <scope>NUCLEOTIDE SEQUENCE [LARGE SCALE GENOMIC DNA]</scope>
    <source>
        <strain evidence="2 3">CLA-AA-H277</strain>
    </source>
</reference>
<proteinExistence type="predicted"/>
<evidence type="ECO:0000313" key="2">
    <source>
        <dbReference type="EMBL" id="MCC2188370.1"/>
    </source>
</evidence>
<protein>
    <submittedName>
        <fullName evidence="2">DUF2798 domain-containing protein</fullName>
    </submittedName>
</protein>
<comment type="caution">
    <text evidence="2">The sequence shown here is derived from an EMBL/GenBank/DDBJ whole genome shotgun (WGS) entry which is preliminary data.</text>
</comment>
<evidence type="ECO:0000256" key="1">
    <source>
        <dbReference type="SAM" id="Phobius"/>
    </source>
</evidence>
<dbReference type="AlphaFoldDB" id="A0AAE3J537"/>
<dbReference type="EMBL" id="JAJEPR010000001">
    <property type="protein sequence ID" value="MCC2188370.1"/>
    <property type="molecule type" value="Genomic_DNA"/>
</dbReference>
<keyword evidence="3" id="KW-1185">Reference proteome</keyword>